<dbReference type="InterPro" id="IPR003016">
    <property type="entry name" value="2-oxoA_DH_lipoyl-BS"/>
</dbReference>
<dbReference type="SUPFAM" id="SSF52777">
    <property type="entry name" value="CoA-dependent acyltransferases"/>
    <property type="match status" value="1"/>
</dbReference>
<dbReference type="Pfam" id="PF00364">
    <property type="entry name" value="Biotin_lipoyl"/>
    <property type="match status" value="2"/>
</dbReference>
<dbReference type="InterPro" id="IPR050743">
    <property type="entry name" value="2-oxoacid_DH_E2_comp"/>
</dbReference>
<dbReference type="PANTHER" id="PTHR43178">
    <property type="entry name" value="DIHYDROLIPOAMIDE ACETYLTRANSFERASE COMPONENT OF PYRUVATE DEHYDROGENASE COMPLEX"/>
    <property type="match status" value="1"/>
</dbReference>
<evidence type="ECO:0000313" key="15">
    <source>
        <dbReference type="Proteomes" id="UP000239939"/>
    </source>
</evidence>
<protein>
    <recommendedName>
        <fullName evidence="10">Dihydrolipoamide acetyltransferase component of pyruvate dehydrogenase complex</fullName>
        <ecNumber evidence="10">2.3.1.-</ecNumber>
    </recommendedName>
</protein>
<keyword evidence="4 10" id="KW-0808">Transferase</keyword>
<feature type="domain" description="Peripheral subunit-binding (PSBD)" evidence="13">
    <location>
        <begin position="285"/>
        <end position="322"/>
    </location>
</feature>
<evidence type="ECO:0000256" key="7">
    <source>
        <dbReference type="ARBA" id="ARBA00023315"/>
    </source>
</evidence>
<dbReference type="InterPro" id="IPR011053">
    <property type="entry name" value="Single_hybrid_motif"/>
</dbReference>
<dbReference type="CDD" id="cd06849">
    <property type="entry name" value="lipoyl_domain"/>
    <property type="match status" value="2"/>
</dbReference>
<comment type="catalytic activity">
    <reaction evidence="9">
        <text>N(6)-[(R)-dihydrolipoyl]-L-lysyl-[protein] + acetyl-CoA = N(6)-[(R)-S(8)-acetyldihydrolipoyl]-L-lysyl-[protein] + CoA</text>
        <dbReference type="Rhea" id="RHEA:17017"/>
        <dbReference type="Rhea" id="RHEA-COMP:10475"/>
        <dbReference type="Rhea" id="RHEA-COMP:10478"/>
        <dbReference type="ChEBI" id="CHEBI:57287"/>
        <dbReference type="ChEBI" id="CHEBI:57288"/>
        <dbReference type="ChEBI" id="CHEBI:83100"/>
        <dbReference type="ChEBI" id="CHEBI:83111"/>
        <dbReference type="EC" id="2.3.1.12"/>
    </reaction>
</comment>
<dbReference type="AlphaFoldDB" id="A0A2S7EKX3"/>
<dbReference type="InterPro" id="IPR036625">
    <property type="entry name" value="E3-bd_dom_sf"/>
</dbReference>
<keyword evidence="15" id="KW-1185">Reference proteome</keyword>
<evidence type="ECO:0000259" key="12">
    <source>
        <dbReference type="PROSITE" id="PS50968"/>
    </source>
</evidence>
<dbReference type="FunFam" id="3.30.559.10:FF:000004">
    <property type="entry name" value="Acetyltransferase component of pyruvate dehydrogenase complex"/>
    <property type="match status" value="1"/>
</dbReference>
<dbReference type="PANTHER" id="PTHR43178:SF2">
    <property type="entry name" value="DIHYDROLIPOYLLYSINE-RESIDUE ACETYLTRANSFERASE COMPONENT OF PYRUVATE DEHYDROGENASE COMPLEX"/>
    <property type="match status" value="1"/>
</dbReference>
<dbReference type="GO" id="GO:0005737">
    <property type="term" value="C:cytoplasm"/>
    <property type="evidence" value="ECO:0007669"/>
    <property type="project" value="TreeGrafter"/>
</dbReference>
<dbReference type="Gene3D" id="4.10.320.10">
    <property type="entry name" value="E3-binding domain"/>
    <property type="match status" value="1"/>
</dbReference>
<evidence type="ECO:0000256" key="8">
    <source>
        <dbReference type="ARBA" id="ARBA00025211"/>
    </source>
</evidence>
<evidence type="ECO:0000256" key="3">
    <source>
        <dbReference type="ARBA" id="ARBA00011484"/>
    </source>
</evidence>
<keyword evidence="5" id="KW-0677">Repeat</keyword>
<dbReference type="EMBL" id="MDEJ01000123">
    <property type="protein sequence ID" value="PPU90822.1"/>
    <property type="molecule type" value="Genomic_DNA"/>
</dbReference>
<dbReference type="InterPro" id="IPR001078">
    <property type="entry name" value="2-oxoacid_DH_actylTfrase"/>
</dbReference>
<evidence type="ECO:0000256" key="9">
    <source>
        <dbReference type="ARBA" id="ARBA00048370"/>
    </source>
</evidence>
<dbReference type="PROSITE" id="PS51826">
    <property type="entry name" value="PSBD"/>
    <property type="match status" value="1"/>
</dbReference>
<proteinExistence type="inferred from homology"/>
<feature type="domain" description="Lipoyl-binding" evidence="12">
    <location>
        <begin position="4"/>
        <end position="78"/>
    </location>
</feature>
<dbReference type="Proteomes" id="UP000239939">
    <property type="component" value="Unassembled WGS sequence"/>
</dbReference>
<comment type="similarity">
    <text evidence="2 10">Belongs to the 2-oxoacid dehydrogenase family.</text>
</comment>
<dbReference type="GO" id="GO:0004742">
    <property type="term" value="F:dihydrolipoyllysine-residue acetyltransferase activity"/>
    <property type="evidence" value="ECO:0007669"/>
    <property type="project" value="UniProtKB-EC"/>
</dbReference>
<organism evidence="14 15">
    <name type="scientific">Xanthomonas populi</name>
    <dbReference type="NCBI Taxonomy" id="53414"/>
    <lineage>
        <taxon>Bacteria</taxon>
        <taxon>Pseudomonadati</taxon>
        <taxon>Pseudomonadota</taxon>
        <taxon>Gammaproteobacteria</taxon>
        <taxon>Lysobacterales</taxon>
        <taxon>Lysobacteraceae</taxon>
        <taxon>Xanthomonas</taxon>
    </lineage>
</organism>
<feature type="region of interest" description="Disordered" evidence="11">
    <location>
        <begin position="250"/>
        <end position="274"/>
    </location>
</feature>
<dbReference type="Gene3D" id="2.40.50.100">
    <property type="match status" value="2"/>
</dbReference>
<dbReference type="Gene3D" id="3.30.559.10">
    <property type="entry name" value="Chloramphenicol acetyltransferase-like domain"/>
    <property type="match status" value="1"/>
</dbReference>
<evidence type="ECO:0000256" key="6">
    <source>
        <dbReference type="ARBA" id="ARBA00022823"/>
    </source>
</evidence>
<evidence type="ECO:0000256" key="1">
    <source>
        <dbReference type="ARBA" id="ARBA00001938"/>
    </source>
</evidence>
<dbReference type="Pfam" id="PF02817">
    <property type="entry name" value="E3_binding"/>
    <property type="match status" value="1"/>
</dbReference>
<dbReference type="GO" id="GO:0031405">
    <property type="term" value="F:lipoic acid binding"/>
    <property type="evidence" value="ECO:0007669"/>
    <property type="project" value="TreeGrafter"/>
</dbReference>
<dbReference type="RefSeq" id="WP_128417945.1">
    <property type="nucleotide sequence ID" value="NZ_MDEJ01000123.1"/>
</dbReference>
<dbReference type="GO" id="GO:0006086">
    <property type="term" value="P:pyruvate decarboxylation to acetyl-CoA"/>
    <property type="evidence" value="ECO:0007669"/>
    <property type="project" value="TreeGrafter"/>
</dbReference>
<comment type="function">
    <text evidence="8">The pyruvate dehydrogenase complex catalyzes the overall conversion of pyruvate to acetyl-CoA and CO(2). It contains multiple copies of three enzymatic components: pyruvate dehydrogenase (E1), dihydrolipoamide acetyltransferase (E2) and lipoamide dehydrogenase (E3).</text>
</comment>
<dbReference type="EC" id="2.3.1.-" evidence="10"/>
<comment type="caution">
    <text evidence="14">The sequence shown here is derived from an EMBL/GenBank/DDBJ whole genome shotgun (WGS) entry which is preliminary data.</text>
</comment>
<dbReference type="PROSITE" id="PS50968">
    <property type="entry name" value="BIOTINYL_LIPOYL"/>
    <property type="match status" value="2"/>
</dbReference>
<dbReference type="Pfam" id="PF00198">
    <property type="entry name" value="2-oxoacid_dh"/>
    <property type="match status" value="1"/>
</dbReference>
<evidence type="ECO:0000256" key="4">
    <source>
        <dbReference type="ARBA" id="ARBA00022679"/>
    </source>
</evidence>
<evidence type="ECO:0000313" key="14">
    <source>
        <dbReference type="EMBL" id="PPU90822.1"/>
    </source>
</evidence>
<dbReference type="InterPro" id="IPR000089">
    <property type="entry name" value="Biotin_lipoyl"/>
</dbReference>
<reference evidence="15" key="1">
    <citation type="submission" date="2016-08" db="EMBL/GenBank/DDBJ databases">
        <authorList>
            <person name="Merda D."/>
            <person name="Briand M."/>
            <person name="Taghouti G."/>
            <person name="Carrere S."/>
            <person name="Gouzy J."/>
            <person name="Portier P."/>
            <person name="Jacques M.-A."/>
            <person name="Fischer-Le Saux M."/>
        </authorList>
    </citation>
    <scope>NUCLEOTIDE SEQUENCE [LARGE SCALE GENOMIC DNA]</scope>
    <source>
        <strain evidence="15">CFBP1817</strain>
    </source>
</reference>
<keyword evidence="7 10" id="KW-0012">Acyltransferase</keyword>
<keyword evidence="6 10" id="KW-0450">Lipoyl</keyword>
<dbReference type="SUPFAM" id="SSF51230">
    <property type="entry name" value="Single hybrid motif"/>
    <property type="match status" value="2"/>
</dbReference>
<comment type="subunit">
    <text evidence="3">Forms a 24-polypeptide structural core with octahedral symmetry.</text>
</comment>
<name>A0A2S7EKX3_9XANT</name>
<sequence>MAAIKEALVPDIGDYSDVPVIEVLVSVGDTVSKDQSLVTLESDKATMEVPSSMSGVVKEIKVKVGDSLSQGALVALIEVADAGAETAAAPAPAAAPASPARAAPAAAPAPAAKAEPAAAAASSEGGLIEALVPDIGDYTDIPVIEVLVAVGDTVAKDQSLVTLESDKATMEVPSSVAGVVNELKVKVGDLLSQGNVVAIIAASVGGAGAAQPQAKPTTHTAETADKVEPVAVSAVPEKLAQREIAQVQGARYGGASQGGQPSAGHPSSPPVTFDADSVLPSKVAYASPVVRVFARELGVDLNQLKGSEKGGRITREDVQRFVKAALSSGAPAAAGAAPSGGGNGLNLLAWPKVDFNKFGETETQPLSRIKKISGANLARNWAMIPHVTQFEQADITDLEALRVALNKENEKAGIKLTMLAFLVKASAAGLKKFPEFNASLDAAGETLTLKKYINIGFAADTPNGLVVPVIRDVDKKGVLQIAQESGELAKKARDGKLGPADMSGGCFSISSLGGIGGTAFTPIINAPEVAILGVSKSAIQPVWNGKEFAPKLLLPLSLSYDHRVIDGALAARFTTYLSQVLADMRRVLL</sequence>
<evidence type="ECO:0000256" key="2">
    <source>
        <dbReference type="ARBA" id="ARBA00007317"/>
    </source>
</evidence>
<dbReference type="FunFam" id="2.40.50.100:FF:000009">
    <property type="entry name" value="Acetyltransferase component of pyruvate dehydrogenase complex"/>
    <property type="match status" value="2"/>
</dbReference>
<evidence type="ECO:0000256" key="5">
    <source>
        <dbReference type="ARBA" id="ARBA00022737"/>
    </source>
</evidence>
<evidence type="ECO:0000256" key="11">
    <source>
        <dbReference type="SAM" id="MobiDB-lite"/>
    </source>
</evidence>
<feature type="domain" description="Lipoyl-binding" evidence="12">
    <location>
        <begin position="127"/>
        <end position="201"/>
    </location>
</feature>
<dbReference type="SUPFAM" id="SSF47005">
    <property type="entry name" value="Peripheral subunit-binding domain of 2-oxo acid dehydrogenase complex"/>
    <property type="match status" value="1"/>
</dbReference>
<dbReference type="InterPro" id="IPR023213">
    <property type="entry name" value="CAT-like_dom_sf"/>
</dbReference>
<dbReference type="InterPro" id="IPR004167">
    <property type="entry name" value="PSBD"/>
</dbReference>
<evidence type="ECO:0000259" key="13">
    <source>
        <dbReference type="PROSITE" id="PS51826"/>
    </source>
</evidence>
<gene>
    <name evidence="14" type="ORF">XpopCFBP1817_16285</name>
</gene>
<dbReference type="OrthoDB" id="9805770at2"/>
<accession>A0A2S7EKX3</accession>
<comment type="cofactor">
    <cofactor evidence="1 10">
        <name>(R)-lipoate</name>
        <dbReference type="ChEBI" id="CHEBI:83088"/>
    </cofactor>
</comment>
<evidence type="ECO:0000256" key="10">
    <source>
        <dbReference type="RuleBase" id="RU003423"/>
    </source>
</evidence>
<dbReference type="PROSITE" id="PS00189">
    <property type="entry name" value="LIPOYL"/>
    <property type="match status" value="2"/>
</dbReference>